<evidence type="ECO:0000256" key="2">
    <source>
        <dbReference type="ARBA" id="ARBA00012185"/>
    </source>
</evidence>
<name>A0A926ZKJ6_9CYAN</name>
<dbReference type="RefSeq" id="WP_190473803.1">
    <property type="nucleotide sequence ID" value="NZ_JACJPW010000122.1"/>
</dbReference>
<dbReference type="GO" id="GO:0008170">
    <property type="term" value="F:N-methyltransferase activity"/>
    <property type="evidence" value="ECO:0007669"/>
    <property type="project" value="InterPro"/>
</dbReference>
<dbReference type="Gene3D" id="3.40.50.150">
    <property type="entry name" value="Vaccinia Virus protein VP39"/>
    <property type="match status" value="2"/>
</dbReference>
<dbReference type="GO" id="GO:0032259">
    <property type="term" value="P:methylation"/>
    <property type="evidence" value="ECO:0007669"/>
    <property type="project" value="UniProtKB-KW"/>
</dbReference>
<dbReference type="InterPro" id="IPR017985">
    <property type="entry name" value="MeTrfase_CN4_CS"/>
</dbReference>
<dbReference type="GO" id="GO:0015667">
    <property type="term" value="F:site-specific DNA-methyltransferase (cytosine-N4-specific) activity"/>
    <property type="evidence" value="ECO:0007669"/>
    <property type="project" value="UniProtKB-EC"/>
</dbReference>
<evidence type="ECO:0000256" key="5">
    <source>
        <dbReference type="ARBA" id="ARBA00022691"/>
    </source>
</evidence>
<reference evidence="10" key="1">
    <citation type="journal article" date="2015" name="ISME J.">
        <title>Draft Genome Sequence of Streptomyces incarnatus NRRL8089, which Produces the Nucleoside Antibiotic Sinefungin.</title>
        <authorList>
            <person name="Oshima K."/>
            <person name="Hattori M."/>
            <person name="Shimizu H."/>
            <person name="Fukuda K."/>
            <person name="Nemoto M."/>
            <person name="Inagaki K."/>
            <person name="Tamura T."/>
        </authorList>
    </citation>
    <scope>NUCLEOTIDE SEQUENCE</scope>
    <source>
        <strain evidence="10">FACHB-1375</strain>
    </source>
</reference>
<keyword evidence="3 10" id="KW-0489">Methyltransferase</keyword>
<accession>A0A926ZKJ6</accession>
<keyword evidence="4" id="KW-0808">Transferase</keyword>
<dbReference type="EMBL" id="JACJPW010000122">
    <property type="protein sequence ID" value="MBD2185452.1"/>
    <property type="molecule type" value="Genomic_DNA"/>
</dbReference>
<dbReference type="GO" id="GO:0009307">
    <property type="term" value="P:DNA restriction-modification system"/>
    <property type="evidence" value="ECO:0007669"/>
    <property type="project" value="UniProtKB-KW"/>
</dbReference>
<evidence type="ECO:0000259" key="9">
    <source>
        <dbReference type="Pfam" id="PF01555"/>
    </source>
</evidence>
<evidence type="ECO:0000256" key="6">
    <source>
        <dbReference type="ARBA" id="ARBA00022747"/>
    </source>
</evidence>
<keyword evidence="7" id="KW-0238">DNA-binding</keyword>
<comment type="caution">
    <text evidence="10">The sequence shown here is derived from an EMBL/GenBank/DDBJ whole genome shotgun (WGS) entry which is preliminary data.</text>
</comment>
<dbReference type="EC" id="2.1.1.113" evidence="2"/>
<keyword evidence="6" id="KW-0680">Restriction system</keyword>
<evidence type="ECO:0000313" key="10">
    <source>
        <dbReference type="EMBL" id="MBD2185452.1"/>
    </source>
</evidence>
<organism evidence="10 11">
    <name type="scientific">Aerosakkonema funiforme FACHB-1375</name>
    <dbReference type="NCBI Taxonomy" id="2949571"/>
    <lineage>
        <taxon>Bacteria</taxon>
        <taxon>Bacillati</taxon>
        <taxon>Cyanobacteriota</taxon>
        <taxon>Cyanophyceae</taxon>
        <taxon>Oscillatoriophycideae</taxon>
        <taxon>Aerosakkonematales</taxon>
        <taxon>Aerosakkonemataceae</taxon>
        <taxon>Aerosakkonema</taxon>
    </lineage>
</organism>
<dbReference type="InterPro" id="IPR029063">
    <property type="entry name" value="SAM-dependent_MTases_sf"/>
</dbReference>
<dbReference type="Proteomes" id="UP000641646">
    <property type="component" value="Unassembled WGS sequence"/>
</dbReference>
<dbReference type="AlphaFoldDB" id="A0A926ZKJ6"/>
<dbReference type="InterPro" id="IPR002941">
    <property type="entry name" value="DNA_methylase_N4/N6"/>
</dbReference>
<dbReference type="Pfam" id="PF01555">
    <property type="entry name" value="N6_N4_Mtase"/>
    <property type="match status" value="1"/>
</dbReference>
<evidence type="ECO:0000256" key="4">
    <source>
        <dbReference type="ARBA" id="ARBA00022679"/>
    </source>
</evidence>
<sequence length="401" mass="45711">MKLPVHRWFRYSAGFSAQWVETVITKAKKMGEVTLLDPFAGAGTTLLAAEKVGVECYGVEAHPFIYRVARAKLLYRTDADAYQEQIIKVIKCAENLQPCIDDYPKLIRECFSKESLECLDRLRQASHKLSDDSPQSKLVWLTLIAILRHVSHVGTAPWQYILPSKIKKTSLEPMLAFKLMAETIATDMKIAEKLAKHEAQLFQSDARSCLGVPDDFANLVITSPPYANNYDYADATRLEMCFIGEIKGWGDLQTAVRQYLIRSCSQHVTSKNVNLDEVLTSTELDPIRYDIIKVCNQLSQERHLHGGKKNYHLMIACYFLDMAKVWHSLRRVCQHPATVCFVIGDSAPYGIYVPVIEWMGKLAKSAGFESFDFEQIRDRNVKWKNRKHKVPLCEGCLWVRG</sequence>
<evidence type="ECO:0000256" key="7">
    <source>
        <dbReference type="ARBA" id="ARBA00023125"/>
    </source>
</evidence>
<keyword evidence="11" id="KW-1185">Reference proteome</keyword>
<dbReference type="GO" id="GO:0003677">
    <property type="term" value="F:DNA binding"/>
    <property type="evidence" value="ECO:0007669"/>
    <property type="project" value="UniProtKB-KW"/>
</dbReference>
<evidence type="ECO:0000256" key="3">
    <source>
        <dbReference type="ARBA" id="ARBA00022603"/>
    </source>
</evidence>
<protein>
    <recommendedName>
        <fullName evidence="2">site-specific DNA-methyltransferase (cytosine-N(4)-specific)</fullName>
        <ecNumber evidence="2">2.1.1.113</ecNumber>
    </recommendedName>
</protein>
<keyword evidence="5" id="KW-0949">S-adenosyl-L-methionine</keyword>
<comment type="similarity">
    <text evidence="1">Belongs to the N(4)/N(6)-methyltransferase family. N(4) subfamily.</text>
</comment>
<comment type="catalytic activity">
    <reaction evidence="8">
        <text>a 2'-deoxycytidine in DNA + S-adenosyl-L-methionine = an N(4)-methyl-2'-deoxycytidine in DNA + S-adenosyl-L-homocysteine + H(+)</text>
        <dbReference type="Rhea" id="RHEA:16857"/>
        <dbReference type="Rhea" id="RHEA-COMP:11369"/>
        <dbReference type="Rhea" id="RHEA-COMP:13674"/>
        <dbReference type="ChEBI" id="CHEBI:15378"/>
        <dbReference type="ChEBI" id="CHEBI:57856"/>
        <dbReference type="ChEBI" id="CHEBI:59789"/>
        <dbReference type="ChEBI" id="CHEBI:85452"/>
        <dbReference type="ChEBI" id="CHEBI:137933"/>
        <dbReference type="EC" id="2.1.1.113"/>
    </reaction>
</comment>
<dbReference type="PROSITE" id="PS00093">
    <property type="entry name" value="N4_MTASE"/>
    <property type="match status" value="1"/>
</dbReference>
<evidence type="ECO:0000256" key="8">
    <source>
        <dbReference type="ARBA" id="ARBA00049120"/>
    </source>
</evidence>
<dbReference type="SUPFAM" id="SSF53335">
    <property type="entry name" value="S-adenosyl-L-methionine-dependent methyltransferases"/>
    <property type="match status" value="2"/>
</dbReference>
<feature type="domain" description="DNA methylase N-4/N-6" evidence="9">
    <location>
        <begin position="11"/>
        <end position="69"/>
    </location>
</feature>
<reference evidence="10" key="2">
    <citation type="submission" date="2020-08" db="EMBL/GenBank/DDBJ databases">
        <authorList>
            <person name="Chen M."/>
            <person name="Teng W."/>
            <person name="Zhao L."/>
            <person name="Hu C."/>
            <person name="Zhou Y."/>
            <person name="Han B."/>
            <person name="Song L."/>
            <person name="Shu W."/>
        </authorList>
    </citation>
    <scope>NUCLEOTIDE SEQUENCE</scope>
    <source>
        <strain evidence="10">FACHB-1375</strain>
    </source>
</reference>
<proteinExistence type="inferred from homology"/>
<evidence type="ECO:0000256" key="1">
    <source>
        <dbReference type="ARBA" id="ARBA00010203"/>
    </source>
</evidence>
<gene>
    <name evidence="10" type="ORF">H6G03_31015</name>
</gene>
<evidence type="ECO:0000313" key="11">
    <source>
        <dbReference type="Proteomes" id="UP000641646"/>
    </source>
</evidence>